<dbReference type="Proteomes" id="UP001157418">
    <property type="component" value="Unassembled WGS sequence"/>
</dbReference>
<sequence>MFLGVNSNKVVSEQGSRFKGLCRKQEEISEGEREKRQEKSLKKRDEKILGKFFCDMMIDDEDLVDDCVNVSDEKILDDEFYPTDGFEGF</sequence>
<evidence type="ECO:0000313" key="1">
    <source>
        <dbReference type="EMBL" id="CAH1432749.1"/>
    </source>
</evidence>
<proteinExistence type="predicted"/>
<reference evidence="1 2" key="1">
    <citation type="submission" date="2022-01" db="EMBL/GenBank/DDBJ databases">
        <authorList>
            <person name="Xiong W."/>
            <person name="Schranz E."/>
        </authorList>
    </citation>
    <scope>NUCLEOTIDE SEQUENCE [LARGE SCALE GENOMIC DNA]</scope>
</reference>
<keyword evidence="2" id="KW-1185">Reference proteome</keyword>
<gene>
    <name evidence="1" type="ORF">LVIROSA_LOCUS19378</name>
</gene>
<dbReference type="EMBL" id="CAKMRJ010003334">
    <property type="protein sequence ID" value="CAH1432749.1"/>
    <property type="molecule type" value="Genomic_DNA"/>
</dbReference>
<evidence type="ECO:0000313" key="2">
    <source>
        <dbReference type="Proteomes" id="UP001157418"/>
    </source>
</evidence>
<protein>
    <submittedName>
        <fullName evidence="1">Uncharacterized protein</fullName>
    </submittedName>
</protein>
<accession>A0AAU9N3L3</accession>
<comment type="caution">
    <text evidence="1">The sequence shown here is derived from an EMBL/GenBank/DDBJ whole genome shotgun (WGS) entry which is preliminary data.</text>
</comment>
<dbReference type="AlphaFoldDB" id="A0AAU9N3L3"/>
<organism evidence="1 2">
    <name type="scientific">Lactuca virosa</name>
    <dbReference type="NCBI Taxonomy" id="75947"/>
    <lineage>
        <taxon>Eukaryota</taxon>
        <taxon>Viridiplantae</taxon>
        <taxon>Streptophyta</taxon>
        <taxon>Embryophyta</taxon>
        <taxon>Tracheophyta</taxon>
        <taxon>Spermatophyta</taxon>
        <taxon>Magnoliopsida</taxon>
        <taxon>eudicotyledons</taxon>
        <taxon>Gunneridae</taxon>
        <taxon>Pentapetalae</taxon>
        <taxon>asterids</taxon>
        <taxon>campanulids</taxon>
        <taxon>Asterales</taxon>
        <taxon>Asteraceae</taxon>
        <taxon>Cichorioideae</taxon>
        <taxon>Cichorieae</taxon>
        <taxon>Lactucinae</taxon>
        <taxon>Lactuca</taxon>
    </lineage>
</organism>
<name>A0AAU9N3L3_9ASTR</name>